<feature type="domain" description="HTH tetR-type" evidence="5">
    <location>
        <begin position="9"/>
        <end position="69"/>
    </location>
</feature>
<dbReference type="GO" id="GO:0003677">
    <property type="term" value="F:DNA binding"/>
    <property type="evidence" value="ECO:0007669"/>
    <property type="project" value="UniProtKB-UniRule"/>
</dbReference>
<dbReference type="PROSITE" id="PS50977">
    <property type="entry name" value="HTH_TETR_2"/>
    <property type="match status" value="1"/>
</dbReference>
<evidence type="ECO:0000313" key="6">
    <source>
        <dbReference type="EMBL" id="MUI35406.1"/>
    </source>
</evidence>
<proteinExistence type="predicted"/>
<dbReference type="Proteomes" id="UP000644192">
    <property type="component" value="Unassembled WGS sequence"/>
</dbReference>
<dbReference type="Pfam" id="PF16925">
    <property type="entry name" value="TetR_C_13"/>
    <property type="match status" value="1"/>
</dbReference>
<reference evidence="8 9" key="2">
    <citation type="submission" date="2019-01" db="EMBL/GenBank/DDBJ databases">
        <title>The Pseudomonas aeruginosa pan-genome provides new insights on its population structure, horizontal gene transfer and pathogenicity.</title>
        <authorList>
            <person name="Freschi L."/>
            <person name="Vincent A.T."/>
            <person name="Jeukens J."/>
            <person name="Emond-Rheault J.-G."/>
            <person name="Kukavica-Ibrulj I."/>
            <person name="Dupont M.-J."/>
            <person name="Charette S.J."/>
            <person name="Boyle B."/>
            <person name="Levesque R.C."/>
        </authorList>
    </citation>
    <scope>NUCLEOTIDE SEQUENCE [LARGE SCALE GENOMIC DNA]</scope>
    <source>
        <strain evidence="8 9">PA-W36</strain>
    </source>
</reference>
<protein>
    <submittedName>
        <fullName evidence="6">TetR family transcriptional regulator</fullName>
    </submittedName>
    <submittedName>
        <fullName evidence="8">TetR/AcrR family transcriptional regulator</fullName>
    </submittedName>
</protein>
<accession>A0A1S1C6C5</accession>
<dbReference type="InterPro" id="IPR009057">
    <property type="entry name" value="Homeodomain-like_sf"/>
</dbReference>
<reference evidence="7" key="4">
    <citation type="submission" date="2020-01" db="EMBL/GenBank/DDBJ databases">
        <title>Bacteria Cultured from War Wounds Associated with the Conflict in Eastern Ukraine.</title>
        <authorList>
            <person name="Snesrud E."/>
            <person name="Galac M.R."/>
            <person name="Mc Gann P."/>
            <person name="Valentine K."/>
            <person name="Viacheslav K."/>
        </authorList>
    </citation>
    <scope>NUCLEOTIDE SEQUENCE</scope>
    <source>
        <strain evidence="7">VNMU148</strain>
    </source>
</reference>
<evidence type="ECO:0000313" key="7">
    <source>
        <dbReference type="EMBL" id="MZZ13731.1"/>
    </source>
</evidence>
<keyword evidence="1" id="KW-0805">Transcription regulation</keyword>
<feature type="DNA-binding region" description="H-T-H motif" evidence="4">
    <location>
        <begin position="32"/>
        <end position="51"/>
    </location>
</feature>
<dbReference type="SUPFAM" id="SSF46689">
    <property type="entry name" value="Homeodomain-like"/>
    <property type="match status" value="1"/>
</dbReference>
<dbReference type="InterPro" id="IPR001647">
    <property type="entry name" value="HTH_TetR"/>
</dbReference>
<keyword evidence="3" id="KW-0804">Transcription</keyword>
<dbReference type="SUPFAM" id="SSF48498">
    <property type="entry name" value="Tetracyclin repressor-like, C-terminal domain"/>
    <property type="match status" value="1"/>
</dbReference>
<evidence type="ECO:0000256" key="1">
    <source>
        <dbReference type="ARBA" id="ARBA00023015"/>
    </source>
</evidence>
<evidence type="ECO:0000256" key="2">
    <source>
        <dbReference type="ARBA" id="ARBA00023125"/>
    </source>
</evidence>
<dbReference type="EMBL" id="WXZT01000011">
    <property type="protein sequence ID" value="MZZ13731.1"/>
    <property type="molecule type" value="Genomic_DNA"/>
</dbReference>
<evidence type="ECO:0000313" key="9">
    <source>
        <dbReference type="Proteomes" id="UP000284767"/>
    </source>
</evidence>
<accession>A0A0C7D085</accession>
<reference evidence="8 9" key="1">
    <citation type="submission" date="2017-08" db="EMBL/GenBank/DDBJ databases">
        <authorList>
            <person name="Feschi L."/>
            <person name="Jeukens J."/>
            <person name="Emond-Rheault J.-G."/>
            <person name="Kukavica-Ibrulj I."/>
            <person name="Boyle B."/>
            <person name="Levesque R.C."/>
        </authorList>
    </citation>
    <scope>NUCLEOTIDE SEQUENCE [LARGE SCALE GENOMIC DNA]</scope>
    <source>
        <strain evidence="8 9">PA-W36</strain>
    </source>
</reference>
<dbReference type="EMBL" id="WOAD01000006">
    <property type="protein sequence ID" value="MUI35406.1"/>
    <property type="molecule type" value="Genomic_DNA"/>
</dbReference>
<keyword evidence="2 4" id="KW-0238">DNA-binding</keyword>
<dbReference type="Proteomes" id="UP000433532">
    <property type="component" value="Unassembled WGS sequence"/>
</dbReference>
<dbReference type="OMA" id="EGPRGCM"/>
<dbReference type="SMR" id="A0A0C7D085"/>
<comment type="caution">
    <text evidence="8">The sequence shown here is derived from an EMBL/GenBank/DDBJ whole genome shotgun (WGS) entry which is preliminary data.</text>
</comment>
<dbReference type="PANTHER" id="PTHR47506">
    <property type="entry name" value="TRANSCRIPTIONAL REGULATORY PROTEIN"/>
    <property type="match status" value="1"/>
</dbReference>
<dbReference type="Gene3D" id="1.10.357.10">
    <property type="entry name" value="Tetracycline Repressor, domain 2"/>
    <property type="match status" value="1"/>
</dbReference>
<gene>
    <name evidence="6" type="ORF">GNQ48_10350</name>
    <name evidence="7" type="ORF">GUL26_15875</name>
    <name evidence="8" type="ORF">IPC1295_02495</name>
</gene>
<dbReference type="PANTHER" id="PTHR47506:SF1">
    <property type="entry name" value="HTH-TYPE TRANSCRIPTIONAL REGULATOR YJDC"/>
    <property type="match status" value="1"/>
</dbReference>
<dbReference type="InterPro" id="IPR036271">
    <property type="entry name" value="Tet_transcr_reg_TetR-rel_C_sf"/>
</dbReference>
<evidence type="ECO:0000256" key="4">
    <source>
        <dbReference type="PROSITE-ProRule" id="PRU00335"/>
    </source>
</evidence>
<dbReference type="AlphaFoldDB" id="A0A0C7D085"/>
<sequence length="196" mass="21722">MATRGRPRAFDRDTALQRAMDVFWVRGYEGASLAALTEAMEIRPPSLYAAFGSKEGLFREALAHYLGQHGRYRRDVLDGAPSAREGVAELLRETVARFCSDEFPRGCLVVLAALTGTPESEAVRDALSAERGESIRLFRERMRRGIADGDLAADTDVEELATFYATVLFGLSVQAKDRVPCERLLAVVERALRAWP</sequence>
<dbReference type="Proteomes" id="UP000284767">
    <property type="component" value="Unassembled WGS sequence"/>
</dbReference>
<organism evidence="8 9">
    <name type="scientific">Pseudomonas aeruginosa</name>
    <dbReference type="NCBI Taxonomy" id="287"/>
    <lineage>
        <taxon>Bacteria</taxon>
        <taxon>Pseudomonadati</taxon>
        <taxon>Pseudomonadota</taxon>
        <taxon>Gammaproteobacteria</taxon>
        <taxon>Pseudomonadales</taxon>
        <taxon>Pseudomonadaceae</taxon>
        <taxon>Pseudomonas</taxon>
    </lineage>
</organism>
<dbReference type="InterPro" id="IPR011075">
    <property type="entry name" value="TetR_C"/>
</dbReference>
<evidence type="ECO:0000259" key="5">
    <source>
        <dbReference type="PROSITE" id="PS50977"/>
    </source>
</evidence>
<evidence type="ECO:0000256" key="3">
    <source>
        <dbReference type="ARBA" id="ARBA00023163"/>
    </source>
</evidence>
<name>A0A0C7D085_PSEAI</name>
<evidence type="ECO:0000313" key="10">
    <source>
        <dbReference type="Proteomes" id="UP000433532"/>
    </source>
</evidence>
<dbReference type="EMBL" id="NSNE01000001">
    <property type="protein sequence ID" value="RPM23393.1"/>
    <property type="molecule type" value="Genomic_DNA"/>
</dbReference>
<dbReference type="Gene3D" id="1.10.10.60">
    <property type="entry name" value="Homeodomain-like"/>
    <property type="match status" value="1"/>
</dbReference>
<evidence type="ECO:0000313" key="8">
    <source>
        <dbReference type="EMBL" id="RPM23393.1"/>
    </source>
</evidence>
<dbReference type="Pfam" id="PF00440">
    <property type="entry name" value="TetR_N"/>
    <property type="match status" value="1"/>
</dbReference>
<reference evidence="6 10" key="3">
    <citation type="submission" date="2019-11" db="EMBL/GenBank/DDBJ databases">
        <title>Genomes of ocular Pseudomonas aeruginosa isolates.</title>
        <authorList>
            <person name="Khan M."/>
            <person name="Rice S.A."/>
            <person name="Willcox M.D.P."/>
            <person name="Stapleton F."/>
        </authorList>
    </citation>
    <scope>NUCLEOTIDE SEQUENCE [LARGE SCALE GENOMIC DNA]</scope>
    <source>
        <strain evidence="6 10">PA221</strain>
    </source>
</reference>
<dbReference type="RefSeq" id="WP_003119828.1">
    <property type="nucleotide sequence ID" value="NZ_AP014839.1"/>
</dbReference>